<dbReference type="InterPro" id="IPR050199">
    <property type="entry name" value="IgHV"/>
</dbReference>
<feature type="non-terminal residue" evidence="5">
    <location>
        <position position="1"/>
    </location>
</feature>
<evidence type="ECO:0000256" key="1">
    <source>
        <dbReference type="ARBA" id="ARBA00022859"/>
    </source>
</evidence>
<evidence type="ECO:0000313" key="5">
    <source>
        <dbReference type="EMBL" id="NWZ29725.1"/>
    </source>
</evidence>
<dbReference type="PROSITE" id="PS50835">
    <property type="entry name" value="IG_LIKE"/>
    <property type="match status" value="1"/>
</dbReference>
<dbReference type="InterPro" id="IPR036179">
    <property type="entry name" value="Ig-like_dom_sf"/>
</dbReference>
<dbReference type="InterPro" id="IPR003599">
    <property type="entry name" value="Ig_sub"/>
</dbReference>
<dbReference type="GO" id="GO:0002250">
    <property type="term" value="P:adaptive immune response"/>
    <property type="evidence" value="ECO:0007669"/>
    <property type="project" value="UniProtKB-KW"/>
</dbReference>
<dbReference type="Gene3D" id="2.60.40.10">
    <property type="entry name" value="Immunoglobulins"/>
    <property type="match status" value="1"/>
</dbReference>
<evidence type="ECO:0000256" key="3">
    <source>
        <dbReference type="ARBA" id="ARBA00043265"/>
    </source>
</evidence>
<proteinExistence type="predicted"/>
<evidence type="ECO:0000256" key="2">
    <source>
        <dbReference type="ARBA" id="ARBA00023130"/>
    </source>
</evidence>
<name>A0A7K7LG36_9AVES</name>
<keyword evidence="2" id="KW-1064">Adaptive immunity</keyword>
<dbReference type="Proteomes" id="UP000525565">
    <property type="component" value="Unassembled WGS sequence"/>
</dbReference>
<comment type="caution">
    <text evidence="5">The sequence shown here is derived from an EMBL/GenBank/DDBJ whole genome shotgun (WGS) entry which is preliminary data.</text>
</comment>
<sequence>QPRVVESGGGLRAPGDSVLLSCQGYALTLINYYFWWYRQAPSGSLECLSYISYDSSDIHYLPGIKGRATTSRNNSRSVAFLLLHGLHPQDSAHYFCVVRTAAGNPARLKHK</sequence>
<evidence type="ECO:0000259" key="4">
    <source>
        <dbReference type="PROSITE" id="PS50835"/>
    </source>
</evidence>
<accession>A0A7K7LG36</accession>
<dbReference type="SUPFAM" id="SSF48726">
    <property type="entry name" value="Immunoglobulin"/>
    <property type="match status" value="1"/>
</dbReference>
<protein>
    <submittedName>
        <fullName evidence="5">HV03 protein</fullName>
    </submittedName>
</protein>
<dbReference type="InterPro" id="IPR007110">
    <property type="entry name" value="Ig-like_dom"/>
</dbReference>
<dbReference type="GO" id="GO:0019814">
    <property type="term" value="C:immunoglobulin complex"/>
    <property type="evidence" value="ECO:0007669"/>
    <property type="project" value="UniProtKB-KW"/>
</dbReference>
<gene>
    <name evidence="5" type="primary">Hv03</name>
    <name evidence="5" type="ORF">ASASCU_R03169</name>
</gene>
<dbReference type="SMART" id="SM00409">
    <property type="entry name" value="IG"/>
    <property type="match status" value="1"/>
</dbReference>
<dbReference type="EMBL" id="VZSO01002659">
    <property type="protein sequence ID" value="NWZ29725.1"/>
    <property type="molecule type" value="Genomic_DNA"/>
</dbReference>
<reference evidence="5 6" key="1">
    <citation type="submission" date="2019-09" db="EMBL/GenBank/DDBJ databases">
        <title>Bird 10,000 Genomes (B10K) Project - Family phase.</title>
        <authorList>
            <person name="Zhang G."/>
        </authorList>
    </citation>
    <scope>NUCLEOTIDE SEQUENCE [LARGE SCALE GENOMIC DNA]</scope>
    <source>
        <strain evidence="5">OUT-0051</strain>
        <tissue evidence="5">Kidney</tissue>
    </source>
</reference>
<keyword evidence="6" id="KW-1185">Reference proteome</keyword>
<keyword evidence="1" id="KW-0391">Immunity</keyword>
<feature type="non-terminal residue" evidence="5">
    <location>
        <position position="111"/>
    </location>
</feature>
<dbReference type="Pfam" id="PF07686">
    <property type="entry name" value="V-set"/>
    <property type="match status" value="1"/>
</dbReference>
<evidence type="ECO:0000313" key="6">
    <source>
        <dbReference type="Proteomes" id="UP000525565"/>
    </source>
</evidence>
<feature type="domain" description="Ig-like" evidence="4">
    <location>
        <begin position="2"/>
        <end position="111"/>
    </location>
</feature>
<dbReference type="InterPro" id="IPR013783">
    <property type="entry name" value="Ig-like_fold"/>
</dbReference>
<keyword evidence="3" id="KW-1280">Immunoglobulin</keyword>
<organism evidence="5 6">
    <name type="scientific">Asarcornis scutulata</name>
    <dbReference type="NCBI Taxonomy" id="75869"/>
    <lineage>
        <taxon>Eukaryota</taxon>
        <taxon>Metazoa</taxon>
        <taxon>Chordata</taxon>
        <taxon>Craniata</taxon>
        <taxon>Vertebrata</taxon>
        <taxon>Euteleostomi</taxon>
        <taxon>Archelosauria</taxon>
        <taxon>Archosauria</taxon>
        <taxon>Dinosauria</taxon>
        <taxon>Saurischia</taxon>
        <taxon>Theropoda</taxon>
        <taxon>Coelurosauria</taxon>
        <taxon>Aves</taxon>
        <taxon>Neognathae</taxon>
        <taxon>Galloanserae</taxon>
        <taxon>Anseriformes</taxon>
        <taxon>Anatidae</taxon>
        <taxon>Anatinae</taxon>
        <taxon>Asarcornis</taxon>
    </lineage>
</organism>
<dbReference type="GO" id="GO:0005576">
    <property type="term" value="C:extracellular region"/>
    <property type="evidence" value="ECO:0007669"/>
    <property type="project" value="UniProtKB-ARBA"/>
</dbReference>
<dbReference type="SMART" id="SM00406">
    <property type="entry name" value="IGv"/>
    <property type="match status" value="1"/>
</dbReference>
<dbReference type="AlphaFoldDB" id="A0A7K7LG36"/>
<dbReference type="InterPro" id="IPR013106">
    <property type="entry name" value="Ig_V-set"/>
</dbReference>
<dbReference type="PANTHER" id="PTHR23266">
    <property type="entry name" value="IMMUNOGLOBULIN HEAVY CHAIN"/>
    <property type="match status" value="1"/>
</dbReference>